<evidence type="ECO:0000313" key="1">
    <source>
        <dbReference type="EMBL" id="SIS98051.1"/>
    </source>
</evidence>
<evidence type="ECO:0000313" key="2">
    <source>
        <dbReference type="Proteomes" id="UP000185639"/>
    </source>
</evidence>
<keyword evidence="2" id="KW-1185">Reference proteome</keyword>
<dbReference type="AlphaFoldDB" id="A0A1N7NIG4"/>
<proteinExistence type="predicted"/>
<sequence>MSDKKIKCPFCEGVAAVKKNARLDPFISCQRCGPINARGAMYRAYIEKHQYEPAAAVSPPAIEPEVQPLYKKPVSTKEKEDWLDDWNG</sequence>
<dbReference type="Proteomes" id="UP000185639">
    <property type="component" value="Unassembled WGS sequence"/>
</dbReference>
<protein>
    <submittedName>
        <fullName evidence="1">Uncharacterized protein</fullName>
    </submittedName>
</protein>
<dbReference type="RefSeq" id="WP_076516313.1">
    <property type="nucleotide sequence ID" value="NZ_FTOH01000007.1"/>
</dbReference>
<gene>
    <name evidence="1" type="ORF">SAMN05421686_10736</name>
</gene>
<organism evidence="1 2">
    <name type="scientific">Thalassolituus maritimus</name>
    <dbReference type="NCBI Taxonomy" id="484498"/>
    <lineage>
        <taxon>Bacteria</taxon>
        <taxon>Pseudomonadati</taxon>
        <taxon>Pseudomonadota</taxon>
        <taxon>Gammaproteobacteria</taxon>
        <taxon>Oceanospirillales</taxon>
        <taxon>Oceanospirillaceae</taxon>
        <taxon>Thalassolituus</taxon>
    </lineage>
</organism>
<dbReference type="EMBL" id="FTOH01000007">
    <property type="protein sequence ID" value="SIS98051.1"/>
    <property type="molecule type" value="Genomic_DNA"/>
</dbReference>
<reference evidence="2" key="1">
    <citation type="submission" date="2017-01" db="EMBL/GenBank/DDBJ databases">
        <authorList>
            <person name="Varghese N."/>
            <person name="Submissions S."/>
        </authorList>
    </citation>
    <scope>NUCLEOTIDE SEQUENCE [LARGE SCALE GENOMIC DNA]</scope>
    <source>
        <strain evidence="2">DSM 24913</strain>
    </source>
</reference>
<dbReference type="STRING" id="484498.SAMN05421686_10736"/>
<name>A0A1N7NIG4_9GAMM</name>
<dbReference type="OrthoDB" id="5678701at2"/>
<accession>A0A1N7NIG4</accession>